<evidence type="ECO:0000313" key="3">
    <source>
        <dbReference type="Proteomes" id="UP000028931"/>
    </source>
</evidence>
<protein>
    <recommendedName>
        <fullName evidence="4">DUF1329 domain-containing protein</fullName>
    </recommendedName>
</protein>
<name>A0A077FC71_9PSED</name>
<reference evidence="2 3" key="1">
    <citation type="submission" date="2014-07" db="EMBL/GenBank/DDBJ databases">
        <authorList>
            <person name="Lee K."/>
            <person name="Lim J.Y."/>
            <person name="Hwang I."/>
        </authorList>
    </citation>
    <scope>NUCLEOTIDE SEQUENCE [LARGE SCALE GENOMIC DNA]</scope>
    <source>
        <strain evidence="2 3">KL28</strain>
    </source>
</reference>
<dbReference type="HOGENOM" id="CLU_048734_0_0_6"/>
<sequence>MIKLTKTLIAAALLAAHAGVLHAAVTEQEAKQLGSTLTPLGAEMAGNADGTIPAYTGGLLTPPAGFDKTTGIRPDPFANEKPQFTIDASNVDTYADKLTEGTKALIKARPGFRVDVYPTHRTVGYPQFVLDNTRKNAIQAQLTNDDQTLQGARAGVPFPIPKRGIEVMFNHLTRYQGVAYLAPKYGAYNVDAAGKLVVSTEGRWTYEMPYYDTSKAEAPTIITRARANYTGPARRAGEAVMTFDNIDTEKGRRAYQYLPGQRRVRLAPDLAYDTPNASTSGMSTVDDIYLFNGRLDRFDWKLIGKKEMYVPYNTYRFTYAEDPKSVFGPKFINPDLVRWERHRVWVVEATLKEGKRHIYSKRTFYIDEDSWTALAVDQYDGRGQLWRPGFSYMTQMYDVGAINNSPGGHYDLIAGTYYINVWPGKGGVKVMDKLSPDNGWTSDSLAGAGVR</sequence>
<organism evidence="2 3">
    <name type="scientific">Pseudomonas alkylphenolica</name>
    <dbReference type="NCBI Taxonomy" id="237609"/>
    <lineage>
        <taxon>Bacteria</taxon>
        <taxon>Pseudomonadati</taxon>
        <taxon>Pseudomonadota</taxon>
        <taxon>Gammaproteobacteria</taxon>
        <taxon>Pseudomonadales</taxon>
        <taxon>Pseudomonadaceae</taxon>
        <taxon>Pseudomonas</taxon>
    </lineage>
</organism>
<dbReference type="AlphaFoldDB" id="A0A077FC71"/>
<dbReference type="eggNOG" id="ENOG502Z7HQ">
    <property type="taxonomic scope" value="Bacteria"/>
</dbReference>
<dbReference type="InterPro" id="IPR010752">
    <property type="entry name" value="DUF1329"/>
</dbReference>
<dbReference type="Gene3D" id="2.50.20.10">
    <property type="entry name" value="Lipoprotein localisation LolA/LolB/LppX"/>
    <property type="match status" value="1"/>
</dbReference>
<dbReference type="CDD" id="cd16329">
    <property type="entry name" value="LolA_like"/>
    <property type="match status" value="1"/>
</dbReference>
<dbReference type="KEGG" id="palk:PSAKL28_22480"/>
<gene>
    <name evidence="2" type="ORF">PSAKL28_22480</name>
</gene>
<evidence type="ECO:0000256" key="1">
    <source>
        <dbReference type="SAM" id="SignalP"/>
    </source>
</evidence>
<evidence type="ECO:0000313" key="2">
    <source>
        <dbReference type="EMBL" id="AIL61464.1"/>
    </source>
</evidence>
<feature type="chain" id="PRO_5001718217" description="DUF1329 domain-containing protein" evidence="1">
    <location>
        <begin position="24"/>
        <end position="451"/>
    </location>
</feature>
<feature type="signal peptide" evidence="1">
    <location>
        <begin position="1"/>
        <end position="23"/>
    </location>
</feature>
<accession>A0A077FC71</accession>
<dbReference type="OrthoDB" id="178023at2"/>
<proteinExistence type="predicted"/>
<evidence type="ECO:0008006" key="4">
    <source>
        <dbReference type="Google" id="ProtNLM"/>
    </source>
</evidence>
<dbReference type="Proteomes" id="UP000028931">
    <property type="component" value="Chromosome"/>
</dbReference>
<dbReference type="EMBL" id="CP009048">
    <property type="protein sequence ID" value="AIL61464.1"/>
    <property type="molecule type" value="Genomic_DNA"/>
</dbReference>
<dbReference type="Pfam" id="PF07044">
    <property type="entry name" value="DUF1329"/>
    <property type="match status" value="1"/>
</dbReference>
<keyword evidence="1" id="KW-0732">Signal</keyword>